<sequence length="381" mass="45080">MDEVQPTLWLRLSDQALWWLDGWCEIHMACDGDLQQEVLRKTLDEVACDATNDHATPCVICLEQVRDVGVTIPCKHRNFDFLCLVSWLQQRRACPLCQTGITGVKYNLQAPKGPEIFYLPSSREEQNSSTRHPSTRQRPNSRPERRSGRRISSFRHPLQQPDDPLGRRRYIYRRQLYSQHVGSNRLSQYREFTPQLFNRDENLVSRARKWVRRELQVFEFLDPDNADIQGGGEQQNNNGSVRTRRARNAEFLLEYIIAILRTVDIKGSGGQAEELLQEFIGRENARLFLHELQAWLRSPFNSLQDWDRAVQYDERAQPTLPTIHRRELDTHREDRSRSRSYMDRTHRNESRGLRKHRMQDPRPDLAQVRRVERARRLYQPD</sequence>
<dbReference type="Gene3D" id="3.30.40.10">
    <property type="entry name" value="Zinc/RING finger domain, C3HC4 (zinc finger)"/>
    <property type="match status" value="1"/>
</dbReference>
<reference evidence="9 10" key="1">
    <citation type="submission" date="2007-06" db="EMBL/GenBank/DDBJ databases">
        <title>The Genome Sequence of Coccidioides posadasii RMSCC_3488.</title>
        <authorList>
            <consortium name="Coccidioides Genome Resources Consortium"/>
            <consortium name="The Broad Institute Genome Sequencing Platform"/>
            <person name="Henn M.R."/>
            <person name="Sykes S."/>
            <person name="Young S."/>
            <person name="Jaffe D."/>
            <person name="Berlin A."/>
            <person name="Alvarez P."/>
            <person name="Butler J."/>
            <person name="Gnerre S."/>
            <person name="Grabherr M."/>
            <person name="Mauceli E."/>
            <person name="Brockman W."/>
            <person name="Kodira C."/>
            <person name="Alvarado L."/>
            <person name="Zeng Q."/>
            <person name="Crawford M."/>
            <person name="Antoine C."/>
            <person name="Devon K."/>
            <person name="Galgiani J."/>
            <person name="Orsborn K."/>
            <person name="Lewis M.L."/>
            <person name="Nusbaum C."/>
            <person name="Galagan J."/>
            <person name="Birren B."/>
        </authorList>
    </citation>
    <scope>NUCLEOTIDE SEQUENCE [LARGE SCALE GENOMIC DNA]</scope>
    <source>
        <strain evidence="9 10">RMSCC 3488</strain>
    </source>
</reference>
<comment type="catalytic activity">
    <reaction evidence="1">
        <text>S-ubiquitinyl-[E2 ubiquitin-conjugating enzyme]-L-cysteine + [acceptor protein]-L-lysine = [E2 ubiquitin-conjugating enzyme]-L-cysteine + N(6)-ubiquitinyl-[acceptor protein]-L-lysine.</text>
        <dbReference type="EC" id="2.3.2.27"/>
    </reaction>
</comment>
<dbReference type="SMART" id="SM00184">
    <property type="entry name" value="RING"/>
    <property type="match status" value="1"/>
</dbReference>
<dbReference type="InterPro" id="IPR013083">
    <property type="entry name" value="Znf_RING/FYVE/PHD"/>
</dbReference>
<feature type="compositionally biased region" description="Polar residues" evidence="7">
    <location>
        <begin position="127"/>
        <end position="140"/>
    </location>
</feature>
<feature type="compositionally biased region" description="Basic and acidic residues" evidence="7">
    <location>
        <begin position="324"/>
        <end position="366"/>
    </location>
</feature>
<dbReference type="EC" id="2.3.2.27" evidence="2"/>
<dbReference type="EMBL" id="DS268112">
    <property type="protein sequence ID" value="KMM70949.1"/>
    <property type="molecule type" value="Genomic_DNA"/>
</dbReference>
<dbReference type="Proteomes" id="UP000054567">
    <property type="component" value="Unassembled WGS sequence"/>
</dbReference>
<proteinExistence type="predicted"/>
<evidence type="ECO:0000259" key="8">
    <source>
        <dbReference type="PROSITE" id="PS50089"/>
    </source>
</evidence>
<dbReference type="VEuPathDB" id="FungiDB:CPAG_07258"/>
<keyword evidence="6" id="KW-0862">Zinc</keyword>
<dbReference type="PANTHER" id="PTHR46077">
    <property type="entry name" value="E3 UBIQUITIN-PROTEIN LIGASE TOPORS"/>
    <property type="match status" value="1"/>
</dbReference>
<evidence type="ECO:0000256" key="2">
    <source>
        <dbReference type="ARBA" id="ARBA00012483"/>
    </source>
</evidence>
<accession>A0A0J6FPP9</accession>
<evidence type="ECO:0000256" key="5">
    <source>
        <dbReference type="ARBA" id="ARBA00023163"/>
    </source>
</evidence>
<dbReference type="GO" id="GO:0008270">
    <property type="term" value="F:zinc ion binding"/>
    <property type="evidence" value="ECO:0007669"/>
    <property type="project" value="UniProtKB-KW"/>
</dbReference>
<evidence type="ECO:0000313" key="10">
    <source>
        <dbReference type="Proteomes" id="UP000054567"/>
    </source>
</evidence>
<keyword evidence="4" id="KW-0805">Transcription regulation</keyword>
<feature type="domain" description="RING-type" evidence="8">
    <location>
        <begin position="58"/>
        <end position="98"/>
    </location>
</feature>
<evidence type="ECO:0000256" key="1">
    <source>
        <dbReference type="ARBA" id="ARBA00000900"/>
    </source>
</evidence>
<dbReference type="GO" id="GO:0061630">
    <property type="term" value="F:ubiquitin protein ligase activity"/>
    <property type="evidence" value="ECO:0007669"/>
    <property type="project" value="UniProtKB-EC"/>
</dbReference>
<keyword evidence="6" id="KW-0479">Metal-binding</keyword>
<keyword evidence="5" id="KW-0804">Transcription</keyword>
<dbReference type="Pfam" id="PF13639">
    <property type="entry name" value="zf-RING_2"/>
    <property type="match status" value="1"/>
</dbReference>
<keyword evidence="6" id="KW-0863">Zinc-finger</keyword>
<dbReference type="GO" id="GO:0000209">
    <property type="term" value="P:protein polyubiquitination"/>
    <property type="evidence" value="ECO:0007669"/>
    <property type="project" value="TreeGrafter"/>
</dbReference>
<evidence type="ECO:0000256" key="4">
    <source>
        <dbReference type="ARBA" id="ARBA00023015"/>
    </source>
</evidence>
<dbReference type="PANTHER" id="PTHR46077:SF1">
    <property type="entry name" value="TOP1 BINDING ARGININE_SERINE RICH PROTEIN, E3 UBIQUITIN LIGASE"/>
    <property type="match status" value="1"/>
</dbReference>
<gene>
    <name evidence="9" type="ORF">CPAG_07258</name>
</gene>
<keyword evidence="3" id="KW-0808">Transferase</keyword>
<feature type="region of interest" description="Disordered" evidence="7">
    <location>
        <begin position="321"/>
        <end position="366"/>
    </location>
</feature>
<dbReference type="OrthoDB" id="21204at2759"/>
<dbReference type="PROSITE" id="PS50089">
    <property type="entry name" value="ZF_RING_2"/>
    <property type="match status" value="1"/>
</dbReference>
<reference evidence="10" key="2">
    <citation type="journal article" date="2009" name="Genome Res.">
        <title>Comparative genomic analyses of the human fungal pathogens Coccidioides and their relatives.</title>
        <authorList>
            <person name="Sharpton T.J."/>
            <person name="Stajich J.E."/>
            <person name="Rounsley S.D."/>
            <person name="Gardner M.J."/>
            <person name="Wortman J.R."/>
            <person name="Jordar V.S."/>
            <person name="Maiti R."/>
            <person name="Kodira C.D."/>
            <person name="Neafsey D.E."/>
            <person name="Zeng Q."/>
            <person name="Hung C.-Y."/>
            <person name="McMahan C."/>
            <person name="Muszewska A."/>
            <person name="Grynberg M."/>
            <person name="Mandel M.A."/>
            <person name="Kellner E.M."/>
            <person name="Barker B.M."/>
            <person name="Galgiani J.N."/>
            <person name="Orbach M.J."/>
            <person name="Kirkland T.N."/>
            <person name="Cole G.T."/>
            <person name="Henn M.R."/>
            <person name="Birren B.W."/>
            <person name="Taylor J.W."/>
        </authorList>
    </citation>
    <scope>NUCLEOTIDE SEQUENCE [LARGE SCALE GENOMIC DNA]</scope>
    <source>
        <strain evidence="10">RMSCC 3488</strain>
    </source>
</reference>
<organism evidence="9 10">
    <name type="scientific">Coccidioides posadasii RMSCC 3488</name>
    <dbReference type="NCBI Taxonomy" id="454284"/>
    <lineage>
        <taxon>Eukaryota</taxon>
        <taxon>Fungi</taxon>
        <taxon>Dikarya</taxon>
        <taxon>Ascomycota</taxon>
        <taxon>Pezizomycotina</taxon>
        <taxon>Eurotiomycetes</taxon>
        <taxon>Eurotiomycetidae</taxon>
        <taxon>Onygenales</taxon>
        <taxon>Onygenaceae</taxon>
        <taxon>Coccidioides</taxon>
    </lineage>
</organism>
<feature type="region of interest" description="Disordered" evidence="7">
    <location>
        <begin position="119"/>
        <end position="165"/>
    </location>
</feature>
<dbReference type="SUPFAM" id="SSF57850">
    <property type="entry name" value="RING/U-box"/>
    <property type="match status" value="1"/>
</dbReference>
<protein>
    <recommendedName>
        <fullName evidence="2">RING-type E3 ubiquitin transferase</fullName>
        <ecNumber evidence="2">2.3.2.27</ecNumber>
    </recommendedName>
</protein>
<evidence type="ECO:0000313" key="9">
    <source>
        <dbReference type="EMBL" id="KMM70949.1"/>
    </source>
</evidence>
<evidence type="ECO:0000256" key="6">
    <source>
        <dbReference type="PROSITE-ProRule" id="PRU00175"/>
    </source>
</evidence>
<dbReference type="AlphaFoldDB" id="A0A0J6FPP9"/>
<name>A0A0J6FPP9_COCPO</name>
<dbReference type="InterPro" id="IPR001841">
    <property type="entry name" value="Znf_RING"/>
</dbReference>
<evidence type="ECO:0000256" key="3">
    <source>
        <dbReference type="ARBA" id="ARBA00022679"/>
    </source>
</evidence>
<evidence type="ECO:0000256" key="7">
    <source>
        <dbReference type="SAM" id="MobiDB-lite"/>
    </source>
</evidence>
<dbReference type="GO" id="GO:0006513">
    <property type="term" value="P:protein monoubiquitination"/>
    <property type="evidence" value="ECO:0007669"/>
    <property type="project" value="TreeGrafter"/>
</dbReference>
<reference evidence="10" key="3">
    <citation type="journal article" date="2010" name="Genome Res.">
        <title>Population genomic sequencing of Coccidioides fungi reveals recent hybridization and transposon control.</title>
        <authorList>
            <person name="Neafsey D.E."/>
            <person name="Barker B.M."/>
            <person name="Sharpton T.J."/>
            <person name="Stajich J.E."/>
            <person name="Park D.J."/>
            <person name="Whiston E."/>
            <person name="Hung C.-Y."/>
            <person name="McMahan C."/>
            <person name="White J."/>
            <person name="Sykes S."/>
            <person name="Heiman D."/>
            <person name="Young S."/>
            <person name="Zeng Q."/>
            <person name="Abouelleil A."/>
            <person name="Aftuck L."/>
            <person name="Bessette D."/>
            <person name="Brown A."/>
            <person name="FitzGerald M."/>
            <person name="Lui A."/>
            <person name="Macdonald J.P."/>
            <person name="Priest M."/>
            <person name="Orbach M.J."/>
            <person name="Galgiani J.N."/>
            <person name="Kirkland T.N."/>
            <person name="Cole G.T."/>
            <person name="Birren B.W."/>
            <person name="Henn M.R."/>
            <person name="Taylor J.W."/>
            <person name="Rounsley S.D."/>
        </authorList>
    </citation>
    <scope>NUCLEOTIDE SEQUENCE [LARGE SCALE GENOMIC DNA]</scope>
    <source>
        <strain evidence="10">RMSCC 3488</strain>
    </source>
</reference>